<evidence type="ECO:0000313" key="1">
    <source>
        <dbReference type="EMBL" id="KAK3314165.1"/>
    </source>
</evidence>
<comment type="caution">
    <text evidence="1">The sequence shown here is derived from an EMBL/GenBank/DDBJ whole genome shotgun (WGS) entry which is preliminary data.</text>
</comment>
<dbReference type="EMBL" id="JAUEDM010000007">
    <property type="protein sequence ID" value="KAK3314165.1"/>
    <property type="molecule type" value="Genomic_DNA"/>
</dbReference>
<accession>A0AAE0M096</accession>
<reference evidence="1" key="1">
    <citation type="journal article" date="2023" name="Mol. Phylogenet. Evol.">
        <title>Genome-scale phylogeny and comparative genomics of the fungal order Sordariales.</title>
        <authorList>
            <person name="Hensen N."/>
            <person name="Bonometti L."/>
            <person name="Westerberg I."/>
            <person name="Brannstrom I.O."/>
            <person name="Guillou S."/>
            <person name="Cros-Aarteil S."/>
            <person name="Calhoun S."/>
            <person name="Haridas S."/>
            <person name="Kuo A."/>
            <person name="Mondo S."/>
            <person name="Pangilinan J."/>
            <person name="Riley R."/>
            <person name="LaButti K."/>
            <person name="Andreopoulos B."/>
            <person name="Lipzen A."/>
            <person name="Chen C."/>
            <person name="Yan M."/>
            <person name="Daum C."/>
            <person name="Ng V."/>
            <person name="Clum A."/>
            <person name="Steindorff A."/>
            <person name="Ohm R.A."/>
            <person name="Martin F."/>
            <person name="Silar P."/>
            <person name="Natvig D.O."/>
            <person name="Lalanne C."/>
            <person name="Gautier V."/>
            <person name="Ament-Velasquez S.L."/>
            <person name="Kruys A."/>
            <person name="Hutchinson M.I."/>
            <person name="Powell A.J."/>
            <person name="Barry K."/>
            <person name="Miller A.N."/>
            <person name="Grigoriev I.V."/>
            <person name="Debuchy R."/>
            <person name="Gladieux P."/>
            <person name="Hiltunen Thoren M."/>
            <person name="Johannesson H."/>
        </authorList>
    </citation>
    <scope>NUCLEOTIDE SEQUENCE</scope>
    <source>
        <strain evidence="1">CBS 118394</strain>
    </source>
</reference>
<name>A0AAE0M096_9PEZI</name>
<dbReference type="Proteomes" id="UP001283341">
    <property type="component" value="Unassembled WGS sequence"/>
</dbReference>
<proteinExistence type="predicted"/>
<sequence>MSNTIPISIWLTQISKLPPTIRVVLNNRSETDETYTLVTWGSPLDPLAGGLGLMEITLPLLGGNRLNGPLFPVPTVTLVNRWATGLLSAFDAFVTLPPGKPVSIDMVLSDHVDMAGPGRGGRCCGFSGWLRGVDGLRRGEGNWLGWRWTWCARYEGGRPASVPDDGDWVKWKPRKRWSGLTVPTTGTTAAAAGCQVNWTGGAET</sequence>
<evidence type="ECO:0000313" key="2">
    <source>
        <dbReference type="Proteomes" id="UP001283341"/>
    </source>
</evidence>
<organism evidence="1 2">
    <name type="scientific">Apodospora peruviana</name>
    <dbReference type="NCBI Taxonomy" id="516989"/>
    <lineage>
        <taxon>Eukaryota</taxon>
        <taxon>Fungi</taxon>
        <taxon>Dikarya</taxon>
        <taxon>Ascomycota</taxon>
        <taxon>Pezizomycotina</taxon>
        <taxon>Sordariomycetes</taxon>
        <taxon>Sordariomycetidae</taxon>
        <taxon>Sordariales</taxon>
        <taxon>Lasiosphaeriaceae</taxon>
        <taxon>Apodospora</taxon>
    </lineage>
</organism>
<protein>
    <submittedName>
        <fullName evidence="1">Uncharacterized protein</fullName>
    </submittedName>
</protein>
<keyword evidence="2" id="KW-1185">Reference proteome</keyword>
<reference evidence="1" key="2">
    <citation type="submission" date="2023-06" db="EMBL/GenBank/DDBJ databases">
        <authorList>
            <consortium name="Lawrence Berkeley National Laboratory"/>
            <person name="Haridas S."/>
            <person name="Hensen N."/>
            <person name="Bonometti L."/>
            <person name="Westerberg I."/>
            <person name="Brannstrom I.O."/>
            <person name="Guillou S."/>
            <person name="Cros-Aarteil S."/>
            <person name="Calhoun S."/>
            <person name="Kuo A."/>
            <person name="Mondo S."/>
            <person name="Pangilinan J."/>
            <person name="Riley R."/>
            <person name="Labutti K."/>
            <person name="Andreopoulos B."/>
            <person name="Lipzen A."/>
            <person name="Chen C."/>
            <person name="Yanf M."/>
            <person name="Daum C."/>
            <person name="Ng V."/>
            <person name="Clum A."/>
            <person name="Steindorff A."/>
            <person name="Ohm R."/>
            <person name="Martin F."/>
            <person name="Silar P."/>
            <person name="Natvig D."/>
            <person name="Lalanne C."/>
            <person name="Gautier V."/>
            <person name="Ament-Velasquez S.L."/>
            <person name="Kruys A."/>
            <person name="Hutchinson M.I."/>
            <person name="Powell A.J."/>
            <person name="Barry K."/>
            <person name="Miller A.N."/>
            <person name="Grigoriev I.V."/>
            <person name="Debuchy R."/>
            <person name="Gladieux P."/>
            <person name="Thoren M.H."/>
            <person name="Johannesson H."/>
        </authorList>
    </citation>
    <scope>NUCLEOTIDE SEQUENCE</scope>
    <source>
        <strain evidence="1">CBS 118394</strain>
    </source>
</reference>
<gene>
    <name evidence="1" type="ORF">B0H66DRAFT_594940</name>
</gene>
<dbReference type="AlphaFoldDB" id="A0AAE0M096"/>